<accession>A0A2T3I0V2</accession>
<dbReference type="SMART" id="SM00953">
    <property type="entry name" value="RES"/>
    <property type="match status" value="1"/>
</dbReference>
<dbReference type="RefSeq" id="WP_065190052.1">
    <property type="nucleotide sequence ID" value="NZ_LZFB01000013.1"/>
</dbReference>
<dbReference type="OrthoDB" id="1425103at2"/>
<dbReference type="EMBL" id="PYLY01000007">
    <property type="protein sequence ID" value="PSU10116.1"/>
    <property type="molecule type" value="Genomic_DNA"/>
</dbReference>
<evidence type="ECO:0000259" key="1">
    <source>
        <dbReference type="SMART" id="SM00953"/>
    </source>
</evidence>
<feature type="domain" description="RES" evidence="1">
    <location>
        <begin position="209"/>
        <end position="369"/>
    </location>
</feature>
<comment type="caution">
    <text evidence="2">The sequence shown here is derived from an EMBL/GenBank/DDBJ whole genome shotgun (WGS) entry which is preliminary data.</text>
</comment>
<organism evidence="2 3">
    <name type="scientific">Photobacterium aquimaris</name>
    <dbReference type="NCBI Taxonomy" id="512643"/>
    <lineage>
        <taxon>Bacteria</taxon>
        <taxon>Pseudomonadati</taxon>
        <taxon>Pseudomonadota</taxon>
        <taxon>Gammaproteobacteria</taxon>
        <taxon>Vibrionales</taxon>
        <taxon>Vibrionaceae</taxon>
        <taxon>Photobacterium</taxon>
    </lineage>
</organism>
<dbReference type="AlphaFoldDB" id="A0A2T3I0V2"/>
<reference evidence="2 3" key="1">
    <citation type="submission" date="2018-03" db="EMBL/GenBank/DDBJ databases">
        <title>Whole genome sequencing of Histamine producing bacteria.</title>
        <authorList>
            <person name="Butler K."/>
        </authorList>
    </citation>
    <scope>NUCLEOTIDE SEQUENCE [LARGE SCALE GENOMIC DNA]</scope>
    <source>
        <strain evidence="2 3">DSM 23343</strain>
    </source>
</reference>
<evidence type="ECO:0000313" key="3">
    <source>
        <dbReference type="Proteomes" id="UP000241858"/>
    </source>
</evidence>
<proteinExistence type="predicted"/>
<dbReference type="InterPro" id="IPR014914">
    <property type="entry name" value="RES_dom"/>
</dbReference>
<name>A0A2T3I0V2_9GAMM</name>
<dbReference type="Proteomes" id="UP000241858">
    <property type="component" value="Unassembled WGS sequence"/>
</dbReference>
<sequence>MIICGSCIKFDSISNFINENGNNYTCGYCGKNSISVDDKLIFKYIYDKLDKILVPINDLLTTSSLFYHANEDLQTFESSADFIDNVFWSYQYSNDDFFRMADQRFLDKLVEDLPNDSEHGPYCLISDSNRYSEIQDHEALWDSLVNRLNYEFRYINNSLIDAYDYWLSPLRKGSEINHSHIRTLKEGDRLYRARIYNSNNEKKSIIESPYRQIGPAPCALTSEQRMTSSGVSAFYGALDRETCLAEVRGDSGTTVISGCFNPIKDLKLLDLSSLTEITSHGYLLNDPFIEDFDAISIASEFSKTLYDHLVRPAKNEHKETYRITQSFFEYLRYKYNNQIHGVCFTSIQDSNNGTNVVIFPEFSVVCNSNGDVYSPYNERPNRPNKLMSGFNKFTNNFSNDAVLVFCDGTLVEHKIQSVNFVQESKKVF</sequence>
<gene>
    <name evidence="2" type="ORF">C0W81_05165</name>
</gene>
<evidence type="ECO:0000313" key="2">
    <source>
        <dbReference type="EMBL" id="PSU10116.1"/>
    </source>
</evidence>
<protein>
    <submittedName>
        <fullName evidence="2">RES domain-containing protein</fullName>
    </submittedName>
</protein>
<dbReference type="Pfam" id="PF08808">
    <property type="entry name" value="RES"/>
    <property type="match status" value="1"/>
</dbReference>